<gene>
    <name evidence="3" type="ORF">BDD14_0907</name>
</gene>
<keyword evidence="4" id="KW-1185">Reference proteome</keyword>
<proteinExistence type="predicted"/>
<feature type="region of interest" description="Disordered" evidence="1">
    <location>
        <begin position="23"/>
        <end position="74"/>
    </location>
</feature>
<name>A0A4Q7YP35_9BACT</name>
<dbReference type="AlphaFoldDB" id="A0A4Q7YP35"/>
<evidence type="ECO:0000313" key="4">
    <source>
        <dbReference type="Proteomes" id="UP000292958"/>
    </source>
</evidence>
<comment type="caution">
    <text evidence="3">The sequence shown here is derived from an EMBL/GenBank/DDBJ whole genome shotgun (WGS) entry which is preliminary data.</text>
</comment>
<feature type="chain" id="PRO_5020220168" description="TrbI/VirB10 family protein" evidence="2">
    <location>
        <begin position="20"/>
        <end position="313"/>
    </location>
</feature>
<keyword evidence="2" id="KW-0732">Signal</keyword>
<evidence type="ECO:0000256" key="2">
    <source>
        <dbReference type="SAM" id="SignalP"/>
    </source>
</evidence>
<dbReference type="EMBL" id="SHKW01000001">
    <property type="protein sequence ID" value="RZU39522.1"/>
    <property type="molecule type" value="Genomic_DNA"/>
</dbReference>
<dbReference type="RefSeq" id="WP_130417717.1">
    <property type="nucleotide sequence ID" value="NZ_SHKW01000001.1"/>
</dbReference>
<evidence type="ECO:0008006" key="5">
    <source>
        <dbReference type="Google" id="ProtNLM"/>
    </source>
</evidence>
<organism evidence="3 4">
    <name type="scientific">Edaphobacter modestus</name>
    <dbReference type="NCBI Taxonomy" id="388466"/>
    <lineage>
        <taxon>Bacteria</taxon>
        <taxon>Pseudomonadati</taxon>
        <taxon>Acidobacteriota</taxon>
        <taxon>Terriglobia</taxon>
        <taxon>Terriglobales</taxon>
        <taxon>Acidobacteriaceae</taxon>
        <taxon>Edaphobacter</taxon>
    </lineage>
</organism>
<evidence type="ECO:0000256" key="1">
    <source>
        <dbReference type="SAM" id="MobiDB-lite"/>
    </source>
</evidence>
<dbReference type="Proteomes" id="UP000292958">
    <property type="component" value="Unassembled WGS sequence"/>
</dbReference>
<sequence length="313" mass="32196">MKIRMIPAAALVVATLPLAAQTGRTGVSNPEPVTIDADNGDAAASSAKSETETTRRPLTQAKPSAAKPETAGETYGPYVPYKNAAVAQTAAPAAAVDVDAQIVTSVPEREGEINEGTLLHVRMREQLSTATTEPGAKFTAEVMEAITNHGRVIIPIGSVLEGHVTAVHAGRRISGVASLHLEPEHVTLPDGTVYPIHAQLIDTTLGNFNVDREGTLKRRDRAKETLAVAALATGGGAVAGAMLGGGVGAVVGAGVGAGVSTVMWLKQERQATLDQGSRLVFSMTMPLTLKQVDAAQGTAMNTDAGTALRAASE</sequence>
<dbReference type="OrthoDB" id="115276at2"/>
<evidence type="ECO:0000313" key="3">
    <source>
        <dbReference type="EMBL" id="RZU39522.1"/>
    </source>
</evidence>
<feature type="compositionally biased region" description="Low complexity" evidence="1">
    <location>
        <begin position="36"/>
        <end position="48"/>
    </location>
</feature>
<feature type="signal peptide" evidence="2">
    <location>
        <begin position="1"/>
        <end position="19"/>
    </location>
</feature>
<protein>
    <recommendedName>
        <fullName evidence="5">TrbI/VirB10 family protein</fullName>
    </recommendedName>
</protein>
<reference evidence="3 4" key="1">
    <citation type="submission" date="2019-02" db="EMBL/GenBank/DDBJ databases">
        <title>Genomic Encyclopedia of Archaeal and Bacterial Type Strains, Phase II (KMG-II): from individual species to whole genera.</title>
        <authorList>
            <person name="Goeker M."/>
        </authorList>
    </citation>
    <scope>NUCLEOTIDE SEQUENCE [LARGE SCALE GENOMIC DNA]</scope>
    <source>
        <strain evidence="3 4">DSM 18101</strain>
    </source>
</reference>
<accession>A0A4Q7YP35</accession>